<dbReference type="InterPro" id="IPR046533">
    <property type="entry name" value="DUF6598"/>
</dbReference>
<evidence type="ECO:0000313" key="3">
    <source>
        <dbReference type="RefSeq" id="XP_021864197.1"/>
    </source>
</evidence>
<gene>
    <name evidence="3" type="primary">LOC110803044</name>
</gene>
<dbReference type="RefSeq" id="XP_021864197.1">
    <property type="nucleotide sequence ID" value="XM_022008505.2"/>
</dbReference>
<dbReference type="GeneID" id="110803044"/>
<reference evidence="3" key="2">
    <citation type="submission" date="2025-08" db="UniProtKB">
        <authorList>
            <consortium name="RefSeq"/>
        </authorList>
    </citation>
    <scope>IDENTIFICATION</scope>
    <source>
        <tissue evidence="3">Leaf</tissue>
    </source>
</reference>
<dbReference type="KEGG" id="soe:110803044"/>
<name>A0A9R0JBL6_SPIOL</name>
<sequence>MDPEVARITRGPFWKNFSDPTDILSDDEAHYKHLLAGYDQPLSAHFEGPDGSCITMYYAILLHAVQAWVQVEVIDVNVVPTAVTYTVHGNIFASYGHFESDNDSDIKDYCKTTLLKTGDLESVKVERWSKIKLSRSIVDTLGGMMTLLFG</sequence>
<evidence type="ECO:0000313" key="2">
    <source>
        <dbReference type="Proteomes" id="UP000813463"/>
    </source>
</evidence>
<keyword evidence="2" id="KW-1185">Reference proteome</keyword>
<dbReference type="Proteomes" id="UP000813463">
    <property type="component" value="Chromosome 1"/>
</dbReference>
<evidence type="ECO:0000259" key="1">
    <source>
        <dbReference type="Pfam" id="PF20241"/>
    </source>
</evidence>
<protein>
    <submittedName>
        <fullName evidence="3">Uncharacterized protein isoform X2</fullName>
    </submittedName>
</protein>
<reference evidence="2" key="1">
    <citation type="journal article" date="2021" name="Nat. Commun.">
        <title>Genomic analyses provide insights into spinach domestication and the genetic basis of agronomic traits.</title>
        <authorList>
            <person name="Cai X."/>
            <person name="Sun X."/>
            <person name="Xu C."/>
            <person name="Sun H."/>
            <person name="Wang X."/>
            <person name="Ge C."/>
            <person name="Zhang Z."/>
            <person name="Wang Q."/>
            <person name="Fei Z."/>
            <person name="Jiao C."/>
            <person name="Wang Q."/>
        </authorList>
    </citation>
    <scope>NUCLEOTIDE SEQUENCE [LARGE SCALE GENOMIC DNA]</scope>
    <source>
        <strain evidence="2">cv. Varoflay</strain>
    </source>
</reference>
<proteinExistence type="predicted"/>
<dbReference type="Pfam" id="PF20241">
    <property type="entry name" value="DUF6598"/>
    <property type="match status" value="1"/>
</dbReference>
<feature type="domain" description="DUF6598" evidence="1">
    <location>
        <begin position="21"/>
        <end position="138"/>
    </location>
</feature>
<dbReference type="AlphaFoldDB" id="A0A9R0JBL6"/>
<organism evidence="2 3">
    <name type="scientific">Spinacia oleracea</name>
    <name type="common">Spinach</name>
    <dbReference type="NCBI Taxonomy" id="3562"/>
    <lineage>
        <taxon>Eukaryota</taxon>
        <taxon>Viridiplantae</taxon>
        <taxon>Streptophyta</taxon>
        <taxon>Embryophyta</taxon>
        <taxon>Tracheophyta</taxon>
        <taxon>Spermatophyta</taxon>
        <taxon>Magnoliopsida</taxon>
        <taxon>eudicotyledons</taxon>
        <taxon>Gunneridae</taxon>
        <taxon>Pentapetalae</taxon>
        <taxon>Caryophyllales</taxon>
        <taxon>Chenopodiaceae</taxon>
        <taxon>Chenopodioideae</taxon>
        <taxon>Anserineae</taxon>
        <taxon>Spinacia</taxon>
    </lineage>
</organism>
<accession>A0A9R0JBL6</accession>